<comment type="pathway">
    <text evidence="1">Porphyrin-containing compound metabolism; siroheme biosynthesis; sirohydrochlorin from precorrin-2: step 1/1.</text>
</comment>
<dbReference type="SUPFAM" id="SSF75615">
    <property type="entry name" value="Siroheme synthase middle domains-like"/>
    <property type="match status" value="1"/>
</dbReference>
<dbReference type="GO" id="GO:0019354">
    <property type="term" value="P:siroheme biosynthetic process"/>
    <property type="evidence" value="ECO:0007669"/>
    <property type="project" value="InterPro"/>
</dbReference>
<evidence type="ECO:0000256" key="1">
    <source>
        <dbReference type="ARBA" id="ARBA00005010"/>
    </source>
</evidence>
<dbReference type="InterPro" id="IPR006367">
    <property type="entry name" value="Sirohaem_synthase_N"/>
</dbReference>
<dbReference type="SUPFAM" id="SSF51735">
    <property type="entry name" value="NAD(P)-binding Rossmann-fold domains"/>
    <property type="match status" value="2"/>
</dbReference>
<keyword evidence="4 11" id="KW-0521">NADP</keyword>
<evidence type="ECO:0000256" key="7">
    <source>
        <dbReference type="ARBA" id="ARBA00023244"/>
    </source>
</evidence>
<dbReference type="Pfam" id="PF01488">
    <property type="entry name" value="Shikimate_DH"/>
    <property type="match status" value="1"/>
</dbReference>
<feature type="binding site" evidence="11">
    <location>
        <position position="344"/>
    </location>
    <ligand>
        <name>substrate</name>
    </ligand>
</feature>
<comment type="similarity">
    <text evidence="3 11 12">Belongs to the glutamyl-tRNA reductase family.</text>
</comment>
<dbReference type="Gene3D" id="3.30.460.30">
    <property type="entry name" value="Glutamyl-tRNA reductase, N-terminal domain"/>
    <property type="match status" value="1"/>
</dbReference>
<comment type="caution">
    <text evidence="17">The sequence shown here is derived from an EMBL/GenBank/DDBJ whole genome shotgun (WGS) entry which is preliminary data.</text>
</comment>
<feature type="binding site" evidence="11">
    <location>
        <begin position="284"/>
        <end position="287"/>
    </location>
    <ligand>
        <name>substrate</name>
    </ligand>
</feature>
<evidence type="ECO:0000256" key="10">
    <source>
        <dbReference type="ARBA" id="ARBA00068659"/>
    </source>
</evidence>
<evidence type="ECO:0000256" key="8">
    <source>
        <dbReference type="ARBA" id="ARBA00047464"/>
    </source>
</evidence>
<feature type="binding site" evidence="11">
    <location>
        <begin position="424"/>
        <end position="429"/>
    </location>
    <ligand>
        <name>NADP(+)</name>
        <dbReference type="ChEBI" id="CHEBI:58349"/>
    </ligand>
</feature>
<accession>A0A9D8KEA3</accession>
<name>A0A9D8KEA3_9DELT</name>
<dbReference type="EC" id="1.2.1.70" evidence="11 12"/>
<evidence type="ECO:0000256" key="6">
    <source>
        <dbReference type="ARBA" id="ARBA00023027"/>
    </source>
</evidence>
<keyword evidence="7 11" id="KW-0627">Porphyrin biosynthesis</keyword>
<feature type="domain" description="Tetrapyrrole biosynthesis glutamyl-tRNA reductase dimerisation" evidence="13">
    <location>
        <begin position="557"/>
        <end position="652"/>
    </location>
</feature>
<dbReference type="HAMAP" id="MF_00087">
    <property type="entry name" value="Glu_tRNA_reductase"/>
    <property type="match status" value="1"/>
</dbReference>
<dbReference type="EMBL" id="JAFGIX010000011">
    <property type="protein sequence ID" value="MBN1572066.1"/>
    <property type="molecule type" value="Genomic_DNA"/>
</dbReference>
<dbReference type="PANTHER" id="PTHR43013">
    <property type="entry name" value="GLUTAMYL-TRNA REDUCTASE"/>
    <property type="match status" value="1"/>
</dbReference>
<evidence type="ECO:0000256" key="3">
    <source>
        <dbReference type="ARBA" id="ARBA00005916"/>
    </source>
</evidence>
<dbReference type="InterPro" id="IPR018214">
    <property type="entry name" value="GluRdtase_CS"/>
</dbReference>
<evidence type="ECO:0000259" key="14">
    <source>
        <dbReference type="Pfam" id="PF01488"/>
    </source>
</evidence>
<dbReference type="Pfam" id="PF00745">
    <property type="entry name" value="GlutR_dimer"/>
    <property type="match status" value="1"/>
</dbReference>
<dbReference type="CDD" id="cd05213">
    <property type="entry name" value="NAD_bind_Glutamyl_tRNA_reduct"/>
    <property type="match status" value="1"/>
</dbReference>
<comment type="catalytic activity">
    <reaction evidence="8 11 12">
        <text>(S)-4-amino-5-oxopentanoate + tRNA(Glu) + NADP(+) = L-glutamyl-tRNA(Glu) + NADPH + H(+)</text>
        <dbReference type="Rhea" id="RHEA:12344"/>
        <dbReference type="Rhea" id="RHEA-COMP:9663"/>
        <dbReference type="Rhea" id="RHEA-COMP:9680"/>
        <dbReference type="ChEBI" id="CHEBI:15378"/>
        <dbReference type="ChEBI" id="CHEBI:57501"/>
        <dbReference type="ChEBI" id="CHEBI:57783"/>
        <dbReference type="ChEBI" id="CHEBI:58349"/>
        <dbReference type="ChEBI" id="CHEBI:78442"/>
        <dbReference type="ChEBI" id="CHEBI:78520"/>
        <dbReference type="EC" id="1.2.1.70"/>
    </reaction>
</comment>
<dbReference type="NCBIfam" id="TIGR01470">
    <property type="entry name" value="cysG_Nterm"/>
    <property type="match status" value="1"/>
</dbReference>
<feature type="site" description="Important for activity" evidence="11">
    <location>
        <position position="334"/>
    </location>
</feature>
<dbReference type="AlphaFoldDB" id="A0A9D8KEA3"/>
<dbReference type="SUPFAM" id="SSF69075">
    <property type="entry name" value="Glutamyl tRNA-reductase dimerization domain"/>
    <property type="match status" value="1"/>
</dbReference>
<organism evidence="17 18">
    <name type="scientific">Candidatus Zymogenus saltonus</name>
    <dbReference type="NCBI Taxonomy" id="2844893"/>
    <lineage>
        <taxon>Bacteria</taxon>
        <taxon>Deltaproteobacteria</taxon>
        <taxon>Candidatus Zymogenia</taxon>
        <taxon>Candidatus Zymogeniales</taxon>
        <taxon>Candidatus Zymogenaceae</taxon>
        <taxon>Candidatus Zymogenus</taxon>
    </lineage>
</organism>
<evidence type="ECO:0000256" key="9">
    <source>
        <dbReference type="ARBA" id="ARBA00047561"/>
    </source>
</evidence>
<evidence type="ECO:0000256" key="2">
    <source>
        <dbReference type="ARBA" id="ARBA00005059"/>
    </source>
</evidence>
<dbReference type="NCBIfam" id="TIGR01035">
    <property type="entry name" value="hemA"/>
    <property type="match status" value="1"/>
</dbReference>
<feature type="domain" description="Siroheme synthase central" evidence="16">
    <location>
        <begin position="122"/>
        <end position="147"/>
    </location>
</feature>
<dbReference type="Proteomes" id="UP000809273">
    <property type="component" value="Unassembled WGS sequence"/>
</dbReference>
<evidence type="ECO:0000259" key="16">
    <source>
        <dbReference type="Pfam" id="PF14824"/>
    </source>
</evidence>
<dbReference type="InterPro" id="IPR042518">
    <property type="entry name" value="SirC_C"/>
</dbReference>
<protein>
    <recommendedName>
        <fullName evidence="10 11">Glutamyl-tRNA reductase</fullName>
        <shortName evidence="11">GluTR</shortName>
        <ecNumber evidence="11 12">1.2.1.70</ecNumber>
    </recommendedName>
</protein>
<feature type="binding site" evidence="11">
    <location>
        <begin position="349"/>
        <end position="351"/>
    </location>
    <ligand>
        <name>substrate</name>
    </ligand>
</feature>
<comment type="function">
    <text evidence="11">Catalyzes the NADPH-dependent reduction of glutamyl-tRNA(Glu) to glutamate 1-semialdehyde (GSA).</text>
</comment>
<dbReference type="InterPro" id="IPR006151">
    <property type="entry name" value="Shikm_DH/Glu-tRNA_Rdtase"/>
</dbReference>
<gene>
    <name evidence="11" type="primary">hemA</name>
    <name evidence="17" type="ORF">JW984_02600</name>
</gene>
<dbReference type="GO" id="GO:0019353">
    <property type="term" value="P:protoporphyrinogen IX biosynthetic process from glutamate"/>
    <property type="evidence" value="ECO:0007669"/>
    <property type="project" value="TreeGrafter"/>
</dbReference>
<evidence type="ECO:0000313" key="18">
    <source>
        <dbReference type="Proteomes" id="UP000809273"/>
    </source>
</evidence>
<dbReference type="InterPro" id="IPR036291">
    <property type="entry name" value="NAD(P)-bd_dom_sf"/>
</dbReference>
<evidence type="ECO:0000256" key="4">
    <source>
        <dbReference type="ARBA" id="ARBA00022857"/>
    </source>
</evidence>
<dbReference type="PANTHER" id="PTHR43013:SF1">
    <property type="entry name" value="GLUTAMYL-TRNA REDUCTASE"/>
    <property type="match status" value="1"/>
</dbReference>
<dbReference type="InterPro" id="IPR036343">
    <property type="entry name" value="GluRdtase_N_sf"/>
</dbReference>
<dbReference type="GO" id="GO:0050661">
    <property type="term" value="F:NADP binding"/>
    <property type="evidence" value="ECO:0007669"/>
    <property type="project" value="InterPro"/>
</dbReference>
<dbReference type="InterPro" id="IPR000343">
    <property type="entry name" value="4pyrrol_synth_GluRdtase"/>
</dbReference>
<feature type="binding site" evidence="11">
    <location>
        <position position="355"/>
    </location>
    <ligand>
        <name>substrate</name>
    </ligand>
</feature>
<dbReference type="FunFam" id="3.40.50.720:FF:000031">
    <property type="entry name" value="Glutamyl-tRNA reductase"/>
    <property type="match status" value="1"/>
</dbReference>
<evidence type="ECO:0000256" key="5">
    <source>
        <dbReference type="ARBA" id="ARBA00023002"/>
    </source>
</evidence>
<dbReference type="FunFam" id="3.30.460.30:FF:000001">
    <property type="entry name" value="Glutamyl-tRNA reductase"/>
    <property type="match status" value="1"/>
</dbReference>
<comment type="miscellaneous">
    <text evidence="11">During catalysis, the active site Cys acts as a nucleophile attacking the alpha-carbonyl group of tRNA-bound glutamate with the formation of a thioester intermediate between enzyme and glutamate, and the concomitant release of tRNA(Glu). The thioester intermediate is finally reduced by direct hydride transfer from NADPH, to form the product GSA.</text>
</comment>
<comment type="subunit">
    <text evidence="11">Homodimer.</text>
</comment>
<dbReference type="InterPro" id="IPR015895">
    <property type="entry name" value="4pyrrol_synth_GluRdtase_N"/>
</dbReference>
<evidence type="ECO:0000256" key="11">
    <source>
        <dbReference type="HAMAP-Rule" id="MF_00087"/>
    </source>
</evidence>
<evidence type="ECO:0000259" key="13">
    <source>
        <dbReference type="Pfam" id="PF00745"/>
    </source>
</evidence>
<feature type="domain" description="Glutamyl-tRNA reductase N-terminal" evidence="15">
    <location>
        <begin position="241"/>
        <end position="391"/>
    </location>
</feature>
<dbReference type="PROSITE" id="PS00747">
    <property type="entry name" value="GLUTR"/>
    <property type="match status" value="1"/>
</dbReference>
<proteinExistence type="inferred from homology"/>
<evidence type="ECO:0000313" key="17">
    <source>
        <dbReference type="EMBL" id="MBN1572066.1"/>
    </source>
</evidence>
<feature type="active site" description="Nucleophile" evidence="11">
    <location>
        <position position="285"/>
    </location>
</feature>
<reference evidence="17" key="1">
    <citation type="journal article" date="2021" name="Environ. Microbiol.">
        <title>Genomic characterization of three novel Desulfobacterota classes expand the metabolic and phylogenetic diversity of the phylum.</title>
        <authorList>
            <person name="Murphy C.L."/>
            <person name="Biggerstaff J."/>
            <person name="Eichhorn A."/>
            <person name="Ewing E."/>
            <person name="Shahan R."/>
            <person name="Soriano D."/>
            <person name="Stewart S."/>
            <person name="VanMol K."/>
            <person name="Walker R."/>
            <person name="Walters P."/>
            <person name="Elshahed M.S."/>
            <person name="Youssef N.H."/>
        </authorList>
    </citation>
    <scope>NUCLEOTIDE SEQUENCE</scope>
    <source>
        <strain evidence="17">Zod_Metabat.24</strain>
    </source>
</reference>
<comment type="catalytic activity">
    <reaction evidence="9">
        <text>precorrin-2 + NAD(+) = sirohydrochlorin + NADH + 2 H(+)</text>
        <dbReference type="Rhea" id="RHEA:15613"/>
        <dbReference type="ChEBI" id="CHEBI:15378"/>
        <dbReference type="ChEBI" id="CHEBI:57540"/>
        <dbReference type="ChEBI" id="CHEBI:57945"/>
        <dbReference type="ChEBI" id="CHEBI:58351"/>
        <dbReference type="ChEBI" id="CHEBI:58827"/>
        <dbReference type="EC" id="1.3.1.76"/>
    </reaction>
</comment>
<feature type="domain" description="Quinate/shikimate 5-dehydrogenase/glutamyl-tRNA reductase" evidence="14">
    <location>
        <begin position="407"/>
        <end position="541"/>
    </location>
</feature>
<keyword evidence="6" id="KW-0520">NAD</keyword>
<reference evidence="17" key="2">
    <citation type="submission" date="2021-01" db="EMBL/GenBank/DDBJ databases">
        <authorList>
            <person name="Hahn C.R."/>
            <person name="Youssef N.H."/>
            <person name="Elshahed M."/>
        </authorList>
    </citation>
    <scope>NUCLEOTIDE SEQUENCE</scope>
    <source>
        <strain evidence="17">Zod_Metabat.24</strain>
    </source>
</reference>
<sequence>MSPKNLFPMFIKLKGRKTLVVGGGEVGTRKAAALIESGADVTVVSPEVTDRLKRLIDEGKVKYVKGRFKEELLDDVFICVSAVGDDETDSEIERQCRGRGVLVNVVDVPERCDFYFPSVVSRGDLTIAISSGGVSPAMTKKIRQDMEVIYGPEYEGVIQLMGSIREYLRGAGLFGKRLSEVMGKVARLPLARIISEGKTKELNAVIDSLLNGDGKLKDVDLDIELDPVSRWGEEGVKIFVVGMSHKSAPVDVREKMGLSKDSIEKFLEGLKEFNEITECVFLSTCNRVEILGCAVDVDRAVESSISYLGRFHGRVPEEMRSYFYIKEGREAVEHVFSVASSLDSMVVGEPQILGQVKDSYRAATSADATGIILNRLMHRAFFAAKRVKNETDIASRPVSIGSAAVWLAEEALGGVSGKTVFMIGAGEMGEETLRNLIGSSVGSILLANRTHETALSLAERFCARAMPWDEIHKGLEAADIVICSTGSKEPIIMKSMVEGAFSGRGERPITIIDIAVPRDVEDSVADIDNVSLYNIDDLDSVIRRNLKEREGSAEDCRRIIAEESEKFTRWLESLDVVPTIVSLREKLEKIGEEETEKLISSWRGINDKEREAVRRLTNSIINKILHDPTVYLKKEAWLAGDMTIDLVKGILGLSENRHEEDQDRDEG</sequence>
<dbReference type="Pfam" id="PF14824">
    <property type="entry name" value="Sirohm_synth_M"/>
    <property type="match status" value="1"/>
</dbReference>
<dbReference type="Gene3D" id="1.10.8.610">
    <property type="entry name" value="SirC, precorrin-2 dehydrogenase, C-terminal helical domain-like"/>
    <property type="match status" value="1"/>
</dbReference>
<evidence type="ECO:0000256" key="12">
    <source>
        <dbReference type="RuleBase" id="RU000584"/>
    </source>
</evidence>
<comment type="pathway">
    <text evidence="2 11 12">Porphyrin-containing compound metabolism; protoporphyrin-IX biosynthesis; 5-aminolevulinate from L-glutamyl-tRNA(Glu): step 1/2.</text>
</comment>
<dbReference type="SUPFAM" id="SSF69742">
    <property type="entry name" value="Glutamyl tRNA-reductase catalytic, N-terminal domain"/>
    <property type="match status" value="1"/>
</dbReference>
<evidence type="ECO:0000259" key="15">
    <source>
        <dbReference type="Pfam" id="PF05201"/>
    </source>
</evidence>
<dbReference type="GO" id="GO:0008883">
    <property type="term" value="F:glutamyl-tRNA reductase activity"/>
    <property type="evidence" value="ECO:0007669"/>
    <property type="project" value="UniProtKB-UniRule"/>
</dbReference>
<dbReference type="Gene3D" id="3.40.50.720">
    <property type="entry name" value="NAD(P)-binding Rossmann-like Domain"/>
    <property type="match status" value="2"/>
</dbReference>
<dbReference type="Pfam" id="PF05201">
    <property type="entry name" value="GlutR_N"/>
    <property type="match status" value="1"/>
</dbReference>
<comment type="domain">
    <text evidence="11">Possesses an unusual extended V-shaped dimeric structure with each monomer consisting of three distinct domains arranged along a curved 'spinal' alpha-helix. The N-terminal catalytic domain specifically recognizes the glutamate moiety of the substrate. The second domain is the NADPH-binding domain, and the third C-terminal domain is responsible for dimerization.</text>
</comment>
<dbReference type="GO" id="GO:0043115">
    <property type="term" value="F:precorrin-2 dehydrogenase activity"/>
    <property type="evidence" value="ECO:0007669"/>
    <property type="project" value="UniProtKB-EC"/>
</dbReference>
<dbReference type="InterPro" id="IPR028281">
    <property type="entry name" value="Sirohaem_synthase_central"/>
</dbReference>
<keyword evidence="5 11" id="KW-0560">Oxidoreductase</keyword>
<dbReference type="Pfam" id="PF13241">
    <property type="entry name" value="NAD_binding_7"/>
    <property type="match status" value="1"/>
</dbReference>
<dbReference type="InterPro" id="IPR036453">
    <property type="entry name" value="GluRdtase_dimer_dom_sf"/>
</dbReference>
<dbReference type="InterPro" id="IPR015896">
    <property type="entry name" value="4pyrrol_synth_GluRdtase_dimer"/>
</dbReference>